<accession>A0A7Y4KK97</accession>
<organism evidence="1 2">
    <name type="scientific">Corallococcus exercitus</name>
    <dbReference type="NCBI Taxonomy" id="2316736"/>
    <lineage>
        <taxon>Bacteria</taxon>
        <taxon>Pseudomonadati</taxon>
        <taxon>Myxococcota</taxon>
        <taxon>Myxococcia</taxon>
        <taxon>Myxococcales</taxon>
        <taxon>Cystobacterineae</taxon>
        <taxon>Myxococcaceae</taxon>
        <taxon>Corallococcus</taxon>
    </lineage>
</organism>
<dbReference type="PROSITE" id="PS51257">
    <property type="entry name" value="PROKAR_LIPOPROTEIN"/>
    <property type="match status" value="1"/>
</dbReference>
<protein>
    <recommendedName>
        <fullName evidence="3">Lipoprotein</fullName>
    </recommendedName>
</protein>
<evidence type="ECO:0000313" key="1">
    <source>
        <dbReference type="EMBL" id="NOK34875.1"/>
    </source>
</evidence>
<gene>
    <name evidence="1" type="ORF">HMI49_16875</name>
</gene>
<dbReference type="EMBL" id="JABFJV010000086">
    <property type="protein sequence ID" value="NOK34875.1"/>
    <property type="molecule type" value="Genomic_DNA"/>
</dbReference>
<name>A0A7Y4KK97_9BACT</name>
<proteinExistence type="predicted"/>
<reference evidence="1 2" key="1">
    <citation type="submission" date="2020-05" db="EMBL/GenBank/DDBJ databases">
        <authorList>
            <person name="Whitworth D."/>
        </authorList>
    </citation>
    <scope>NUCLEOTIDE SEQUENCE [LARGE SCALE GENOMIC DNA]</scope>
    <source>
        <strain evidence="1 2">AB043B</strain>
    </source>
</reference>
<comment type="caution">
    <text evidence="1">The sequence shown here is derived from an EMBL/GenBank/DDBJ whole genome shotgun (WGS) entry which is preliminary data.</text>
</comment>
<dbReference type="Proteomes" id="UP000563426">
    <property type="component" value="Unassembled WGS sequence"/>
</dbReference>
<sequence length="269" mass="29792">MRPLKSLWAACALLTACAGGARHSRHGELGFVDSETAGKARHAAYVAEQASARVATRAMLSPLVRAIPPAVLALMQQDHDADELADRLVQCARQAERLGNARFFLDRPPTRQECGEVVEKDDCGKPVTRAMKLGKQKHVLALQCVDQVLKELWPAPFSIEQRYRYYPHARMVETVSKKEEARLIAEGCTEELRGTLKPDVVLHADRNLLKGSIILDFKFPCPVENTPRWTVYGGNSIYVGSSQQHVYQEALGGEALLISPRIGITENPK</sequence>
<keyword evidence="2" id="KW-1185">Reference proteome</keyword>
<dbReference type="AlphaFoldDB" id="A0A7Y4KK97"/>
<evidence type="ECO:0008006" key="3">
    <source>
        <dbReference type="Google" id="ProtNLM"/>
    </source>
</evidence>
<evidence type="ECO:0000313" key="2">
    <source>
        <dbReference type="Proteomes" id="UP000563426"/>
    </source>
</evidence>